<sequence>MLRQLLLARDPHCTQPFCSAPTRHADHIRPYAVGGDTTLPNGQGLCASGNYAKEIPGWKLRTTGDSFTVTTPTGHRYRTNRSDPLGLPAITTPV</sequence>
<dbReference type="EMBL" id="JABEND010000009">
    <property type="protein sequence ID" value="NNG36997.1"/>
    <property type="molecule type" value="Genomic_DNA"/>
</dbReference>
<accession>A0A849AAL4</accession>
<feature type="region of interest" description="Disordered" evidence="1">
    <location>
        <begin position="69"/>
        <end position="94"/>
    </location>
</feature>
<keyword evidence="2" id="KW-0255">Endonuclease</keyword>
<dbReference type="Proteomes" id="UP000562984">
    <property type="component" value="Unassembled WGS sequence"/>
</dbReference>
<reference evidence="2 3" key="1">
    <citation type="submission" date="2020-05" db="EMBL/GenBank/DDBJ databases">
        <title>Nakamurella sp. DB0629 isolated from air conditioner.</title>
        <authorList>
            <person name="Kim D.H."/>
            <person name="Kim D.-U."/>
        </authorList>
    </citation>
    <scope>NUCLEOTIDE SEQUENCE [LARGE SCALE GENOMIC DNA]</scope>
    <source>
        <strain evidence="2 3">DB0629</strain>
    </source>
</reference>
<proteinExistence type="predicted"/>
<keyword evidence="2" id="KW-0378">Hydrolase</keyword>
<evidence type="ECO:0000313" key="2">
    <source>
        <dbReference type="EMBL" id="NNG36997.1"/>
    </source>
</evidence>
<protein>
    <submittedName>
        <fullName evidence="2">HNH endonuclease</fullName>
    </submittedName>
</protein>
<comment type="caution">
    <text evidence="2">The sequence shown here is derived from an EMBL/GenBank/DDBJ whole genome shotgun (WGS) entry which is preliminary data.</text>
</comment>
<keyword evidence="3" id="KW-1185">Reference proteome</keyword>
<dbReference type="CDD" id="cd00085">
    <property type="entry name" value="HNHc"/>
    <property type="match status" value="1"/>
</dbReference>
<name>A0A849AAL4_9ACTN</name>
<dbReference type="GO" id="GO:0004519">
    <property type="term" value="F:endonuclease activity"/>
    <property type="evidence" value="ECO:0007669"/>
    <property type="project" value="UniProtKB-KW"/>
</dbReference>
<dbReference type="InterPro" id="IPR003615">
    <property type="entry name" value="HNH_nuc"/>
</dbReference>
<evidence type="ECO:0000313" key="3">
    <source>
        <dbReference type="Proteomes" id="UP000562984"/>
    </source>
</evidence>
<dbReference type="RefSeq" id="WP_171200696.1">
    <property type="nucleotide sequence ID" value="NZ_JABEND010000009.1"/>
</dbReference>
<dbReference type="AlphaFoldDB" id="A0A849AAL4"/>
<evidence type="ECO:0000256" key="1">
    <source>
        <dbReference type="SAM" id="MobiDB-lite"/>
    </source>
</evidence>
<keyword evidence="2" id="KW-0540">Nuclease</keyword>
<organism evidence="2 3">
    <name type="scientific">Nakamurella aerolata</name>
    <dbReference type="NCBI Taxonomy" id="1656892"/>
    <lineage>
        <taxon>Bacteria</taxon>
        <taxon>Bacillati</taxon>
        <taxon>Actinomycetota</taxon>
        <taxon>Actinomycetes</taxon>
        <taxon>Nakamurellales</taxon>
        <taxon>Nakamurellaceae</taxon>
        <taxon>Nakamurella</taxon>
    </lineage>
</organism>
<gene>
    <name evidence="2" type="ORF">HKD39_15030</name>
</gene>